<dbReference type="RefSeq" id="WP_101117171.1">
    <property type="nucleotide sequence ID" value="NZ_JAHKBG010000001.1"/>
</dbReference>
<dbReference type="PANTHER" id="PTHR32015:SF1">
    <property type="entry name" value="LIPASE"/>
    <property type="match status" value="1"/>
</dbReference>
<evidence type="ECO:0000313" key="2">
    <source>
        <dbReference type="Proteomes" id="UP000241960"/>
    </source>
</evidence>
<dbReference type="Pfam" id="PF01674">
    <property type="entry name" value="Lipase_2"/>
    <property type="match status" value="1"/>
</dbReference>
<reference evidence="1 2" key="1">
    <citation type="journal article" date="2016" name="Front. Microbiol.">
        <title>Comprehensive Phylogenetic Analysis of Bovine Non-aureus Staphylococci Species Based on Whole-Genome Sequencing.</title>
        <authorList>
            <person name="Naushad S."/>
            <person name="Barkema H.W."/>
            <person name="Luby C."/>
            <person name="Condas L.A."/>
            <person name="Nobrega D.B."/>
            <person name="Carson D.A."/>
            <person name="De Buck J."/>
        </authorList>
    </citation>
    <scope>NUCLEOTIDE SEQUENCE [LARGE SCALE GENOMIC DNA]</scope>
    <source>
        <strain evidence="1 2">SNUC 1231</strain>
    </source>
</reference>
<dbReference type="Proteomes" id="UP000241960">
    <property type="component" value="Unassembled WGS sequence"/>
</dbReference>
<dbReference type="GO" id="GO:0016042">
    <property type="term" value="P:lipid catabolic process"/>
    <property type="evidence" value="ECO:0007669"/>
    <property type="project" value="InterPro"/>
</dbReference>
<organism evidence="1 2">
    <name type="scientific">Staphylococcus succinus</name>
    <dbReference type="NCBI Taxonomy" id="61015"/>
    <lineage>
        <taxon>Bacteria</taxon>
        <taxon>Bacillati</taxon>
        <taxon>Bacillota</taxon>
        <taxon>Bacilli</taxon>
        <taxon>Bacillales</taxon>
        <taxon>Staphylococcaceae</taxon>
        <taxon>Staphylococcus</taxon>
    </lineage>
</organism>
<comment type="caution">
    <text evidence="1">The sequence shown here is derived from an EMBL/GenBank/DDBJ whole genome shotgun (WGS) entry which is preliminary data.</text>
</comment>
<gene>
    <name evidence="1" type="ORF">BU058_05105</name>
</gene>
<sequence length="210" mass="22460">MKKVLLSILLVVVFAIALPINKGNTVQAAEQHNPVVFVHGIGGSASNFYSIERYLASQGWNSNQFYGVEFYNKQGSNITNGPQLKRYIDSVLQRTGAQKVDIVAHSMGGANTLYYIKNLGGGNKVDNVVTLGGANGLTTNQALPGTDPNDKILYTSIYSLTDGIVAPSLSRLYGGKNIRLTGIDHLSLLVNSQVKGYIKEGLNGGGENTN</sequence>
<keyword evidence="1" id="KW-0378">Hydrolase</keyword>
<proteinExistence type="predicted"/>
<name>A0A9Q6HQ72_9STAP</name>
<protein>
    <submittedName>
        <fullName evidence="1">Alpha/beta hydrolase</fullName>
    </submittedName>
</protein>
<dbReference type="AlphaFoldDB" id="A0A9Q6HQ72"/>
<dbReference type="InterPro" id="IPR002918">
    <property type="entry name" value="Lipase_EstA/Esterase_EstB"/>
</dbReference>
<dbReference type="SUPFAM" id="SSF53474">
    <property type="entry name" value="alpha/beta-Hydrolases"/>
    <property type="match status" value="1"/>
</dbReference>
<accession>A0A9Q6HQ72</accession>
<dbReference type="Gene3D" id="3.40.50.1820">
    <property type="entry name" value="alpha/beta hydrolase"/>
    <property type="match status" value="1"/>
</dbReference>
<dbReference type="InterPro" id="IPR029058">
    <property type="entry name" value="AB_hydrolase_fold"/>
</dbReference>
<dbReference type="PANTHER" id="PTHR32015">
    <property type="entry name" value="FASTING INDUCED LIPASE"/>
    <property type="match status" value="1"/>
</dbReference>
<dbReference type="EMBL" id="PZFQ01000012">
    <property type="protein sequence ID" value="PTI76283.1"/>
    <property type="molecule type" value="Genomic_DNA"/>
</dbReference>
<evidence type="ECO:0000313" key="1">
    <source>
        <dbReference type="EMBL" id="PTI76283.1"/>
    </source>
</evidence>
<dbReference type="GO" id="GO:0016298">
    <property type="term" value="F:lipase activity"/>
    <property type="evidence" value="ECO:0007669"/>
    <property type="project" value="TreeGrafter"/>
</dbReference>